<dbReference type="Pfam" id="PF03730">
    <property type="entry name" value="Ku_C"/>
    <property type="match status" value="1"/>
</dbReference>
<dbReference type="Gene3D" id="1.10.720.30">
    <property type="entry name" value="SAP domain"/>
    <property type="match status" value="1"/>
</dbReference>
<dbReference type="InterPro" id="IPR016194">
    <property type="entry name" value="SPOC-like_C_dom_sf"/>
</dbReference>
<evidence type="ECO:0000256" key="9">
    <source>
        <dbReference type="ARBA" id="ARBA00022840"/>
    </source>
</evidence>
<evidence type="ECO:0000256" key="4">
    <source>
        <dbReference type="ARBA" id="ARBA00021796"/>
    </source>
</evidence>
<keyword evidence="10" id="KW-0779">Telomere</keyword>
<dbReference type="GO" id="GO:0006303">
    <property type="term" value="P:double-strand break repair via nonhomologous end joining"/>
    <property type="evidence" value="ECO:0007669"/>
    <property type="project" value="InterPro"/>
</dbReference>
<dbReference type="PANTHER" id="PTHR12604">
    <property type="entry name" value="KU AUTOANTIGEN DNA HELICASE"/>
    <property type="match status" value="1"/>
</dbReference>
<dbReference type="PANTHER" id="PTHR12604:SF2">
    <property type="entry name" value="X-RAY REPAIR CROSS-COMPLEMENTING PROTEIN 6"/>
    <property type="match status" value="1"/>
</dbReference>
<dbReference type="PIRSF" id="PIRSF003033">
    <property type="entry name" value="Ku70"/>
    <property type="match status" value="1"/>
</dbReference>
<feature type="compositionally biased region" description="Low complexity" evidence="16">
    <location>
        <begin position="572"/>
        <end position="584"/>
    </location>
</feature>
<accession>A0A9P6UB55</accession>
<evidence type="ECO:0000256" key="7">
    <source>
        <dbReference type="ARBA" id="ARBA00022801"/>
    </source>
</evidence>
<dbReference type="GO" id="GO:0042162">
    <property type="term" value="F:telomeric DNA binding"/>
    <property type="evidence" value="ECO:0007669"/>
    <property type="project" value="InterPro"/>
</dbReference>
<dbReference type="Gene3D" id="4.10.970.10">
    <property type="entry name" value="Ku70, bridge and pillars"/>
    <property type="match status" value="1"/>
</dbReference>
<organism evidence="18 19">
    <name type="scientific">Mortierella polycephala</name>
    <dbReference type="NCBI Taxonomy" id="41804"/>
    <lineage>
        <taxon>Eukaryota</taxon>
        <taxon>Fungi</taxon>
        <taxon>Fungi incertae sedis</taxon>
        <taxon>Mucoromycota</taxon>
        <taxon>Mortierellomycotina</taxon>
        <taxon>Mortierellomycetes</taxon>
        <taxon>Mortierellales</taxon>
        <taxon>Mortierellaceae</taxon>
        <taxon>Mortierella</taxon>
    </lineage>
</organism>
<dbReference type="InterPro" id="IPR036361">
    <property type="entry name" value="SAP_dom_sf"/>
</dbReference>
<dbReference type="CDD" id="cd01458">
    <property type="entry name" value="vWA_ku"/>
    <property type="match status" value="1"/>
</dbReference>
<evidence type="ECO:0000259" key="17">
    <source>
        <dbReference type="SMART" id="SM00559"/>
    </source>
</evidence>
<protein>
    <recommendedName>
        <fullName evidence="4">ATP-dependent DNA helicase II subunit 1</fullName>
    </recommendedName>
    <alternativeName>
        <fullName evidence="15">ATP-dependent DNA helicase II subunit Ku70</fullName>
    </alternativeName>
</protein>
<dbReference type="GO" id="GO:0006310">
    <property type="term" value="P:DNA recombination"/>
    <property type="evidence" value="ECO:0007669"/>
    <property type="project" value="UniProtKB-KW"/>
</dbReference>
<feature type="domain" description="Ku" evidence="17">
    <location>
        <begin position="344"/>
        <end position="489"/>
    </location>
</feature>
<dbReference type="Pfam" id="PF03731">
    <property type="entry name" value="Ku_N"/>
    <property type="match status" value="2"/>
</dbReference>
<dbReference type="GO" id="GO:0000723">
    <property type="term" value="P:telomere maintenance"/>
    <property type="evidence" value="ECO:0007669"/>
    <property type="project" value="InterPro"/>
</dbReference>
<keyword evidence="6" id="KW-0227">DNA damage</keyword>
<evidence type="ECO:0000256" key="8">
    <source>
        <dbReference type="ARBA" id="ARBA00022806"/>
    </source>
</evidence>
<dbReference type="Proteomes" id="UP000726737">
    <property type="component" value="Unassembled WGS sequence"/>
</dbReference>
<dbReference type="AlphaFoldDB" id="A0A9P6UB55"/>
<dbReference type="SUPFAM" id="SSF53300">
    <property type="entry name" value="vWA-like"/>
    <property type="match status" value="1"/>
</dbReference>
<dbReference type="GO" id="GO:0043564">
    <property type="term" value="C:Ku70:Ku80 complex"/>
    <property type="evidence" value="ECO:0007669"/>
    <property type="project" value="InterPro"/>
</dbReference>
<evidence type="ECO:0000256" key="16">
    <source>
        <dbReference type="SAM" id="MobiDB-lite"/>
    </source>
</evidence>
<dbReference type="GO" id="GO:0016787">
    <property type="term" value="F:hydrolase activity"/>
    <property type="evidence" value="ECO:0007669"/>
    <property type="project" value="UniProtKB-KW"/>
</dbReference>
<dbReference type="InterPro" id="IPR005160">
    <property type="entry name" value="Ku_C"/>
</dbReference>
<keyword evidence="13" id="KW-0234">DNA repair</keyword>
<keyword evidence="12" id="KW-0233">DNA recombination</keyword>
<comment type="similarity">
    <text evidence="3">Belongs to the ku70 family.</text>
</comment>
<dbReference type="InterPro" id="IPR006164">
    <property type="entry name" value="DNA_bd_Ku70/Ku80"/>
</dbReference>
<dbReference type="NCBIfam" id="TIGR00578">
    <property type="entry name" value="ku70"/>
    <property type="match status" value="1"/>
</dbReference>
<evidence type="ECO:0000256" key="13">
    <source>
        <dbReference type="ARBA" id="ARBA00023204"/>
    </source>
</evidence>
<dbReference type="GO" id="GO:0005524">
    <property type="term" value="F:ATP binding"/>
    <property type="evidence" value="ECO:0007669"/>
    <property type="project" value="UniProtKB-KW"/>
</dbReference>
<evidence type="ECO:0000256" key="3">
    <source>
        <dbReference type="ARBA" id="ARBA00005240"/>
    </source>
</evidence>
<feature type="region of interest" description="Disordered" evidence="16">
    <location>
        <begin position="572"/>
        <end position="609"/>
    </location>
</feature>
<evidence type="ECO:0000313" key="19">
    <source>
        <dbReference type="Proteomes" id="UP000726737"/>
    </source>
</evidence>
<dbReference type="InterPro" id="IPR005161">
    <property type="entry name" value="Ku_N"/>
</dbReference>
<keyword evidence="8" id="KW-0347">Helicase</keyword>
<evidence type="ECO:0000256" key="5">
    <source>
        <dbReference type="ARBA" id="ARBA00022741"/>
    </source>
</evidence>
<keyword evidence="10" id="KW-0158">Chromosome</keyword>
<keyword evidence="9" id="KW-0067">ATP-binding</keyword>
<keyword evidence="14" id="KW-0539">Nucleus</keyword>
<gene>
    <name evidence="18" type="primary">XRCC6</name>
    <name evidence="18" type="ORF">BG011_009156</name>
</gene>
<dbReference type="GO" id="GO:0003690">
    <property type="term" value="F:double-stranded DNA binding"/>
    <property type="evidence" value="ECO:0007669"/>
    <property type="project" value="TreeGrafter"/>
</dbReference>
<evidence type="ECO:0000256" key="12">
    <source>
        <dbReference type="ARBA" id="ARBA00023172"/>
    </source>
</evidence>
<dbReference type="InterPro" id="IPR036465">
    <property type="entry name" value="vWFA_dom_sf"/>
</dbReference>
<sequence>MSSSSSWKSRYDDNEDEDADENILTDAQETQWSSRDSILFVIDCSPAMLKHSEDGEIPFYTAIKCAMTVHLNKIISSESDLVGIVLYGTEKSKNSNNFENIYVLQDLDTPDVHKIQQLEAIDDSTEESGSVVNGETVNIDHLIEQLTHIFRFQTVESVNFDEEIGTSNGKYTLGEVFWTATNLFGTNAQRVGSKRMFLFTNEDDPHVGDVSLRSASKVRAKDLQAFGIKIELFDIDKPDEKFDRKNFYKDILIDEMDDENEGDAPQENTSAKLDELLQRVQRKEVKKRSLFNIPFIIAPGLEIGVKGYNLVMTQTKGIHRNVYTLGESVREVQTVTSWVCADTTQYLTPADLKYYWEFGGVKVIFTKEEVAKMKTMGPPGLALIGFKPTSAIPMHHNINHAMFLYPDEKSYEGSTRAFSSLLKAMHEMEKVAICSFTQRNNYSTRLVALFPQVETVGPNGQERPPGFQLVPLPWADDLRPLPIQSDYLPPDELMDAAKPFIKKLSMKKGFHPDNYENPTLQKHYKVLQATALNQRDMDIDDKTLPKTEQMHARAGSLIKHFKEIAAVIEAPEVTPTPTVSTGPSKRNSQSQPGSGSQAKRAKSSQPTDGASLLEDMRSKYDADQLNKVTVATLKEFLASVNVRPNGTRKADLVSQVETYFAL</sequence>
<dbReference type="SUPFAM" id="SSF100939">
    <property type="entry name" value="SPOC domain-like"/>
    <property type="match status" value="1"/>
</dbReference>
<dbReference type="Gene3D" id="2.40.290.10">
    <property type="match status" value="1"/>
</dbReference>
<dbReference type="EMBL" id="JAAAJA010000008">
    <property type="protein sequence ID" value="KAG0267084.1"/>
    <property type="molecule type" value="Genomic_DNA"/>
</dbReference>
<evidence type="ECO:0000256" key="11">
    <source>
        <dbReference type="ARBA" id="ARBA00023125"/>
    </source>
</evidence>
<dbReference type="OrthoDB" id="3249161at2759"/>
<dbReference type="SUPFAM" id="SSF68906">
    <property type="entry name" value="SAP domain"/>
    <property type="match status" value="1"/>
</dbReference>
<dbReference type="GO" id="GO:0000781">
    <property type="term" value="C:chromosome, telomeric region"/>
    <property type="evidence" value="ECO:0007669"/>
    <property type="project" value="UniProtKB-SubCell"/>
</dbReference>
<dbReference type="Gene3D" id="3.40.50.410">
    <property type="entry name" value="von Willebrand factor, type A domain"/>
    <property type="match status" value="1"/>
</dbReference>
<dbReference type="InterPro" id="IPR027388">
    <property type="entry name" value="Ku70_bridge/pillars_dom_sf"/>
</dbReference>
<evidence type="ECO:0000313" key="18">
    <source>
        <dbReference type="EMBL" id="KAG0267084.1"/>
    </source>
</evidence>
<dbReference type="SMART" id="SM00559">
    <property type="entry name" value="Ku78"/>
    <property type="match status" value="1"/>
</dbReference>
<dbReference type="FunFam" id="2.40.290.10:FF:000001">
    <property type="entry name" value="X-ray repair cross complementing 6"/>
    <property type="match status" value="1"/>
</dbReference>
<dbReference type="GO" id="GO:0003678">
    <property type="term" value="F:DNA helicase activity"/>
    <property type="evidence" value="ECO:0007669"/>
    <property type="project" value="InterPro"/>
</dbReference>
<comment type="caution">
    <text evidence="18">The sequence shown here is derived from an EMBL/GenBank/DDBJ whole genome shotgun (WGS) entry which is preliminary data.</text>
</comment>
<feature type="compositionally biased region" description="Polar residues" evidence="16">
    <location>
        <begin position="585"/>
        <end position="608"/>
    </location>
</feature>
<evidence type="ECO:0000256" key="15">
    <source>
        <dbReference type="ARBA" id="ARBA00031811"/>
    </source>
</evidence>
<evidence type="ECO:0000256" key="2">
    <source>
        <dbReference type="ARBA" id="ARBA00004574"/>
    </source>
</evidence>
<name>A0A9P6UB55_9FUNG</name>
<dbReference type="Pfam" id="PF02735">
    <property type="entry name" value="Ku"/>
    <property type="match status" value="1"/>
</dbReference>
<dbReference type="CDD" id="cd00788">
    <property type="entry name" value="KU70"/>
    <property type="match status" value="1"/>
</dbReference>
<evidence type="ECO:0000256" key="1">
    <source>
        <dbReference type="ARBA" id="ARBA00004123"/>
    </source>
</evidence>
<evidence type="ECO:0000256" key="6">
    <source>
        <dbReference type="ARBA" id="ARBA00022763"/>
    </source>
</evidence>
<reference evidence="18" key="1">
    <citation type="journal article" date="2020" name="Fungal Divers.">
        <title>Resolving the Mortierellaceae phylogeny through synthesis of multi-gene phylogenetics and phylogenomics.</title>
        <authorList>
            <person name="Vandepol N."/>
            <person name="Liber J."/>
            <person name="Desiro A."/>
            <person name="Na H."/>
            <person name="Kennedy M."/>
            <person name="Barry K."/>
            <person name="Grigoriev I.V."/>
            <person name="Miller A.N."/>
            <person name="O'Donnell K."/>
            <person name="Stajich J.E."/>
            <person name="Bonito G."/>
        </authorList>
    </citation>
    <scope>NUCLEOTIDE SEQUENCE</scope>
    <source>
        <strain evidence="18">KOD948</strain>
    </source>
</reference>
<comment type="subcellular location">
    <subcellularLocation>
        <location evidence="2">Chromosome</location>
        <location evidence="2">Telomere</location>
    </subcellularLocation>
    <subcellularLocation>
        <location evidence="1">Nucleus</location>
    </subcellularLocation>
</comment>
<keyword evidence="5" id="KW-0547">Nucleotide-binding</keyword>
<proteinExistence type="inferred from homology"/>
<evidence type="ECO:0000256" key="10">
    <source>
        <dbReference type="ARBA" id="ARBA00022895"/>
    </source>
</evidence>
<dbReference type="Gene3D" id="1.10.1600.10">
    <property type="match status" value="1"/>
</dbReference>
<keyword evidence="11" id="KW-0238">DNA-binding</keyword>
<evidence type="ECO:0000256" key="14">
    <source>
        <dbReference type="ARBA" id="ARBA00023242"/>
    </source>
</evidence>
<keyword evidence="7" id="KW-0378">Hydrolase</keyword>
<dbReference type="GO" id="GO:0003684">
    <property type="term" value="F:damaged DNA binding"/>
    <property type="evidence" value="ECO:0007669"/>
    <property type="project" value="InterPro"/>
</dbReference>
<dbReference type="InterPro" id="IPR047087">
    <property type="entry name" value="KU70_core_dom"/>
</dbReference>
<keyword evidence="19" id="KW-1185">Reference proteome</keyword>
<dbReference type="InterPro" id="IPR006165">
    <property type="entry name" value="Ku70"/>
</dbReference>